<evidence type="ECO:0000256" key="4">
    <source>
        <dbReference type="ARBA" id="ARBA00022801"/>
    </source>
</evidence>
<comment type="similarity">
    <text evidence="2">Belongs to the AAA ATPase family.</text>
</comment>
<evidence type="ECO:0000256" key="7">
    <source>
        <dbReference type="ARBA" id="ARBA00032509"/>
    </source>
</evidence>
<evidence type="ECO:0000313" key="10">
    <source>
        <dbReference type="EMBL" id="CAL8106699.1"/>
    </source>
</evidence>
<evidence type="ECO:0000256" key="2">
    <source>
        <dbReference type="ARBA" id="ARBA00006914"/>
    </source>
</evidence>
<evidence type="ECO:0000313" key="11">
    <source>
        <dbReference type="Proteomes" id="UP001642540"/>
    </source>
</evidence>
<keyword evidence="11" id="KW-1185">Reference proteome</keyword>
<dbReference type="Gene3D" id="3.10.330.10">
    <property type="match status" value="1"/>
</dbReference>
<dbReference type="Gene3D" id="3.40.50.300">
    <property type="entry name" value="P-loop containing nucleotide triphosphate hydrolases"/>
    <property type="match status" value="2"/>
</dbReference>
<dbReference type="CDD" id="cd00009">
    <property type="entry name" value="AAA"/>
    <property type="match status" value="1"/>
</dbReference>
<dbReference type="Proteomes" id="UP001642540">
    <property type="component" value="Unassembled WGS sequence"/>
</dbReference>
<dbReference type="InterPro" id="IPR029067">
    <property type="entry name" value="CDC48_domain_2-like_sf"/>
</dbReference>
<organism evidence="10 11">
    <name type="scientific">Orchesella dallaii</name>
    <dbReference type="NCBI Taxonomy" id="48710"/>
    <lineage>
        <taxon>Eukaryota</taxon>
        <taxon>Metazoa</taxon>
        <taxon>Ecdysozoa</taxon>
        <taxon>Arthropoda</taxon>
        <taxon>Hexapoda</taxon>
        <taxon>Collembola</taxon>
        <taxon>Entomobryomorpha</taxon>
        <taxon>Entomobryoidea</taxon>
        <taxon>Orchesellidae</taxon>
        <taxon>Orchesellinae</taxon>
        <taxon>Orchesella</taxon>
    </lineage>
</organism>
<dbReference type="SUPFAM" id="SSF54585">
    <property type="entry name" value="Cdc48 domain 2-like"/>
    <property type="match status" value="1"/>
</dbReference>
<dbReference type="InterPro" id="IPR027417">
    <property type="entry name" value="P-loop_NTPase"/>
</dbReference>
<dbReference type="InterPro" id="IPR003593">
    <property type="entry name" value="AAA+_ATPase"/>
</dbReference>
<dbReference type="SMART" id="SM00382">
    <property type="entry name" value="AAA"/>
    <property type="match status" value="2"/>
</dbReference>
<dbReference type="InterPro" id="IPR015342">
    <property type="entry name" value="PEX1-N_C-lobe"/>
</dbReference>
<comment type="caution">
    <text evidence="10">The sequence shown here is derived from an EMBL/GenBank/DDBJ whole genome shotgun (WGS) entry which is preliminary data.</text>
</comment>
<feature type="domain" description="AAA+ ATPase" evidence="9">
    <location>
        <begin position="657"/>
        <end position="795"/>
    </location>
</feature>
<dbReference type="InterPro" id="IPR003960">
    <property type="entry name" value="ATPase_AAA_CS"/>
</dbReference>
<keyword evidence="6" id="KW-0472">Membrane</keyword>
<feature type="domain" description="AAA+ ATPase" evidence="9">
    <location>
        <begin position="371"/>
        <end position="514"/>
    </location>
</feature>
<dbReference type="PANTHER" id="PTHR23077">
    <property type="entry name" value="AAA-FAMILY ATPASE"/>
    <property type="match status" value="1"/>
</dbReference>
<sequence>MMKGTAKIEYSSLQSSCFVVVSWPVSSSGSIKILELRSENGEQHYVTISGSGGNVGRNSGSHNAIKINAKFAKALKLKDGDLVHFSEVGSVPVTVTSAKVSCCSPDDWEILETNAEMVANQLLNQIRVVYPRQEFPFWLSKSMTIHLKIDELSPPAEFGILATNTDIIIPSLASVKCPIPLKLRQHSKLRIHSFSIPHSINLLPTDALLFSNVYHGFTYKSHLRLNEDANKLDSIDLDSIDVQIMGYNEESQKPIALRLLIIDSMNSKIAKDFLPFVNVPCLYLHPEFSTLNNLTNKSWVWLSALPENQDPPISIKSIGKTPLPKTSDSGGDIPIYCGFQNTITECANFIKAALSLNQTDSPYQNDFPECETGSLLIHGASGSGKTSLVHAVVESLSIMPYYVHWELISCAKLRGKKAENVEKELVSVLKSLESKQPSILILDDLDVLTPASKPDEQSSQENFVYLKLSETVLETVLKYKTFRLAVVCTAISKSSLNVYWKSRSGFHFFQKYVKLMSPTKSERLEIFEACLKQTAFGNVPEGSCKRSEIMEQIAVSLGAIHDHDATPQFLVNISKRWRAYLQSHDQDLIHLMEGFNDILEEEIKFSGNSDESRGRNAIKKVSWETVGGLTDIKQELKKILEWPLKFPQFFKNVPVRLPCGILFYGYPGTGKTLLGLSIQSIVNVKFIHVKGPELLSKYIGASEQAVQDVFARARESRPCILFFDEFDSLVPRRGHDSSGVTDRVVNQFLSEMDGIEGGLGESVYLIAATSRPDLIDPAVLRPGRLDKHLFFDLPSKRERQEILTTMGNLVGLKLQNESEMEEICEVTHGFTGADLNALLCSAQLAVVKEYLEKRNSESNAQCSSSAANKAKSGTSIEEIKVTQQDLLSCLKEFKPSVQGSEFKKFQSIYQGFSISKRSGANKSSPTDVENIDTPWKIVPGKRATLA</sequence>
<gene>
    <name evidence="10" type="ORF">ODALV1_LOCUS12441</name>
</gene>
<evidence type="ECO:0000256" key="3">
    <source>
        <dbReference type="ARBA" id="ARBA00022741"/>
    </source>
</evidence>
<evidence type="ECO:0000256" key="5">
    <source>
        <dbReference type="ARBA" id="ARBA00022840"/>
    </source>
</evidence>
<dbReference type="InterPro" id="IPR050168">
    <property type="entry name" value="AAA_ATPase_domain"/>
</dbReference>
<reference evidence="10 11" key="1">
    <citation type="submission" date="2024-08" db="EMBL/GenBank/DDBJ databases">
        <authorList>
            <person name="Cucini C."/>
            <person name="Frati F."/>
        </authorList>
    </citation>
    <scope>NUCLEOTIDE SEQUENCE [LARGE SCALE GENOMIC DNA]</scope>
</reference>
<proteinExistence type="inferred from homology"/>
<dbReference type="PANTHER" id="PTHR23077:SF12">
    <property type="entry name" value="PEROXISOMAL ATPASE PEX1"/>
    <property type="match status" value="1"/>
</dbReference>
<evidence type="ECO:0000256" key="1">
    <source>
        <dbReference type="ARBA" id="ARBA00004370"/>
    </source>
</evidence>
<evidence type="ECO:0000259" key="9">
    <source>
        <dbReference type="SMART" id="SM00382"/>
    </source>
</evidence>
<keyword evidence="5" id="KW-0067">ATP-binding</keyword>
<name>A0ABP1QKP5_9HEXA</name>
<dbReference type="PROSITE" id="PS00674">
    <property type="entry name" value="AAA"/>
    <property type="match status" value="1"/>
</dbReference>
<dbReference type="Gene3D" id="1.10.8.60">
    <property type="match status" value="1"/>
</dbReference>
<keyword evidence="4" id="KW-0378">Hydrolase</keyword>
<comment type="subcellular location">
    <subcellularLocation>
        <location evidence="1">Membrane</location>
    </subcellularLocation>
</comment>
<dbReference type="SUPFAM" id="SSF52540">
    <property type="entry name" value="P-loop containing nucleoside triphosphate hydrolases"/>
    <property type="match status" value="2"/>
</dbReference>
<protein>
    <recommendedName>
        <fullName evidence="8">Peroxisomal ATPase PEX1</fullName>
    </recommendedName>
    <alternativeName>
        <fullName evidence="7">Peroxin-1</fullName>
    </alternativeName>
</protein>
<dbReference type="EMBL" id="CAXLJM020000038">
    <property type="protein sequence ID" value="CAL8106699.1"/>
    <property type="molecule type" value="Genomic_DNA"/>
</dbReference>
<accession>A0ABP1QKP5</accession>
<dbReference type="Pfam" id="PF09262">
    <property type="entry name" value="PEX-1N"/>
    <property type="match status" value="1"/>
</dbReference>
<keyword evidence="3" id="KW-0547">Nucleotide-binding</keyword>
<evidence type="ECO:0000256" key="8">
    <source>
        <dbReference type="ARBA" id="ARBA00034532"/>
    </source>
</evidence>
<dbReference type="Pfam" id="PF00004">
    <property type="entry name" value="AAA"/>
    <property type="match status" value="2"/>
</dbReference>
<evidence type="ECO:0000256" key="6">
    <source>
        <dbReference type="ARBA" id="ARBA00023136"/>
    </source>
</evidence>
<dbReference type="InterPro" id="IPR003959">
    <property type="entry name" value="ATPase_AAA_core"/>
</dbReference>